<comment type="caution">
    <text evidence="1">The sequence shown here is derived from an EMBL/GenBank/DDBJ whole genome shotgun (WGS) entry which is preliminary data.</text>
</comment>
<dbReference type="Proteomes" id="UP000271031">
    <property type="component" value="Unassembled WGS sequence"/>
</dbReference>
<proteinExistence type="predicted"/>
<protein>
    <submittedName>
        <fullName evidence="1">Uncharacterized protein</fullName>
    </submittedName>
</protein>
<dbReference type="EMBL" id="RHHQ01000004">
    <property type="protein sequence ID" value="RNB91987.1"/>
    <property type="molecule type" value="Genomic_DNA"/>
</dbReference>
<accession>A0A3M8DYD0</accession>
<dbReference type="RefSeq" id="WP_122916649.1">
    <property type="nucleotide sequence ID" value="NZ_RHHQ01000004.1"/>
</dbReference>
<gene>
    <name evidence="1" type="ORF">EDM56_04335</name>
</gene>
<name>A0A3M8DYD0_9BACL</name>
<organism evidence="1 2">
    <name type="scientific">Brevibacillus fluminis</name>
    <dbReference type="NCBI Taxonomy" id="511487"/>
    <lineage>
        <taxon>Bacteria</taxon>
        <taxon>Bacillati</taxon>
        <taxon>Bacillota</taxon>
        <taxon>Bacilli</taxon>
        <taxon>Bacillales</taxon>
        <taxon>Paenibacillaceae</taxon>
        <taxon>Brevibacillus</taxon>
    </lineage>
</organism>
<evidence type="ECO:0000313" key="2">
    <source>
        <dbReference type="Proteomes" id="UP000271031"/>
    </source>
</evidence>
<dbReference type="AlphaFoldDB" id="A0A3M8DYD0"/>
<evidence type="ECO:0000313" key="1">
    <source>
        <dbReference type="EMBL" id="RNB91987.1"/>
    </source>
</evidence>
<keyword evidence="2" id="KW-1185">Reference proteome</keyword>
<sequence length="103" mass="11608">MMIEQRFLEHLRDKTSELIANAVVTIDGNEKVYPIQSTKFEDLLTIQKFAYVPNEDHQGTMTSAKLVNTYGETLIGTPTNISLQGYGIVLMFEIKLKVEAVSK</sequence>
<reference evidence="1 2" key="1">
    <citation type="submission" date="2018-10" db="EMBL/GenBank/DDBJ databases">
        <title>Phylogenomics of Brevibacillus.</title>
        <authorList>
            <person name="Dunlap C."/>
        </authorList>
    </citation>
    <scope>NUCLEOTIDE SEQUENCE [LARGE SCALE GENOMIC DNA]</scope>
    <source>
        <strain evidence="1 2">JCM 15716</strain>
    </source>
</reference>